<protein>
    <recommendedName>
        <fullName evidence="2">C2H2-type domain-containing protein</fullName>
    </recommendedName>
</protein>
<evidence type="ECO:0000259" key="2">
    <source>
        <dbReference type="PROSITE" id="PS00028"/>
    </source>
</evidence>
<proteinExistence type="predicted"/>
<dbReference type="InterPro" id="IPR041078">
    <property type="entry name" value="Plavaka"/>
</dbReference>
<keyword evidence="4" id="KW-1185">Reference proteome</keyword>
<dbReference type="Proteomes" id="UP000799118">
    <property type="component" value="Unassembled WGS sequence"/>
</dbReference>
<organism evidence="3 4">
    <name type="scientific">Gymnopus androsaceus JB14</name>
    <dbReference type="NCBI Taxonomy" id="1447944"/>
    <lineage>
        <taxon>Eukaryota</taxon>
        <taxon>Fungi</taxon>
        <taxon>Dikarya</taxon>
        <taxon>Basidiomycota</taxon>
        <taxon>Agaricomycotina</taxon>
        <taxon>Agaricomycetes</taxon>
        <taxon>Agaricomycetidae</taxon>
        <taxon>Agaricales</taxon>
        <taxon>Marasmiineae</taxon>
        <taxon>Omphalotaceae</taxon>
        <taxon>Gymnopus</taxon>
    </lineage>
</organism>
<dbReference type="OrthoDB" id="3199698at2759"/>
<dbReference type="InterPro" id="IPR013087">
    <property type="entry name" value="Znf_C2H2_type"/>
</dbReference>
<feature type="domain" description="C2H2-type" evidence="2">
    <location>
        <begin position="17"/>
        <end position="40"/>
    </location>
</feature>
<dbReference type="AlphaFoldDB" id="A0A6A4H5U6"/>
<feature type="region of interest" description="Disordered" evidence="1">
    <location>
        <begin position="110"/>
        <end position="135"/>
    </location>
</feature>
<feature type="compositionally biased region" description="Pro residues" evidence="1">
    <location>
        <begin position="119"/>
        <end position="129"/>
    </location>
</feature>
<accession>A0A6A4H5U6</accession>
<dbReference type="EMBL" id="ML769593">
    <property type="protein sequence ID" value="KAE9392527.1"/>
    <property type="molecule type" value="Genomic_DNA"/>
</dbReference>
<feature type="compositionally biased region" description="Polar residues" evidence="1">
    <location>
        <begin position="45"/>
        <end position="56"/>
    </location>
</feature>
<gene>
    <name evidence="3" type="ORF">BT96DRAFT_959306</name>
</gene>
<sequence>MSRSRKLRVHARQNLACVVNGCLRHFSTPAGRTNHMNTAHPLYQPTASGSVTQPACSPTPIPLGQDDNGVNDPFDDDIGEHPRRSPTVEPELKSKRYTYEYHPKLNGLPCDADGNFLPPDTPPSPPAPPGSNDFTPFSHRVEFEMADYLFCECQMSAGKIDRLMHLLAAYHAGKADPPFANHKEVYSAIDGVEHGEVPWKSFSVSYNGPVPETGNIPPWMQQEFEVWYRDPEQILANQLKNPDFKDEIDYTAKRMFDPNTKQQVYKDFMPGDFAWKDSDEAAKDETTHGSMICHVISGSNKTTVSVATGQNDFYPFYTSIGSIHNNVRRAHRNGVALCAFLAIPHTNKEYADDDKFRTFRRQLFHTSIAHIFCTLHDGMTTPKVRLCADEQVLLTCVVNNWCPKCTAHWKNLDGTANTVRRCLEHTRQLKEVFDHTGLWNEYGVVGDVEPFTSFFPRANIHHLISPDLLHQVIKGTFKDHLVEWVSNYITLTYGSRAKAVLADIDRRIAATPPFPGLRRFKEGRNFKQWTGDDSKALMKVYLPAIRGHVPEQMVHALSHFLEFCYLARRDVLDEDALAQMETALGNFHCDRIVFEHELGHSGRTESLFSLPQQHSLNHYIPSIREFGSPNGLCTSITKSKHIKAVKEPWRCSSRYNALGQMLLTNQRIDKLSAAHVDFTARGMLNGPLFTAGLVLNGFKDGSADDVEEQGLQKPPEEDGAIEGPRVLGEVKLAKKPGMFLYFILYSTLLRGIISVPHYPRALHALAAHIRQPQLSLLIRRFLYGLEHPDCDDPSLIDPVNYPPAPSNARVFPSACAIYFAPSDHSGVGGMHWERIRSVRSWRKGPPRRDCVFVSKDPDTAGFMGLNVARVHLFFSFKYKGEDVPCALIHWFSAVGDSPCDSTGMWVVEPDKDPDSGNRVMDIIHIDAIFRCAHLIPVYGDKFIPRKDKVNFANSLDLFKSFYVNKYADHHAHEIAF</sequence>
<dbReference type="Pfam" id="PF18759">
    <property type="entry name" value="Plavaka"/>
    <property type="match status" value="1"/>
</dbReference>
<evidence type="ECO:0000313" key="4">
    <source>
        <dbReference type="Proteomes" id="UP000799118"/>
    </source>
</evidence>
<reference evidence="3" key="1">
    <citation type="journal article" date="2019" name="Environ. Microbiol.">
        <title>Fungal ecological strategies reflected in gene transcription - a case study of two litter decomposers.</title>
        <authorList>
            <person name="Barbi F."/>
            <person name="Kohler A."/>
            <person name="Barry K."/>
            <person name="Baskaran P."/>
            <person name="Daum C."/>
            <person name="Fauchery L."/>
            <person name="Ihrmark K."/>
            <person name="Kuo A."/>
            <person name="LaButti K."/>
            <person name="Lipzen A."/>
            <person name="Morin E."/>
            <person name="Grigoriev I.V."/>
            <person name="Henrissat B."/>
            <person name="Lindahl B."/>
            <person name="Martin F."/>
        </authorList>
    </citation>
    <scope>NUCLEOTIDE SEQUENCE</scope>
    <source>
        <strain evidence="3">JB14</strain>
    </source>
</reference>
<feature type="region of interest" description="Disordered" evidence="1">
    <location>
        <begin position="36"/>
        <end position="88"/>
    </location>
</feature>
<evidence type="ECO:0000256" key="1">
    <source>
        <dbReference type="SAM" id="MobiDB-lite"/>
    </source>
</evidence>
<dbReference type="PROSITE" id="PS00028">
    <property type="entry name" value="ZINC_FINGER_C2H2_1"/>
    <property type="match status" value="1"/>
</dbReference>
<evidence type="ECO:0000313" key="3">
    <source>
        <dbReference type="EMBL" id="KAE9392527.1"/>
    </source>
</evidence>
<name>A0A6A4H5U6_9AGAR</name>